<dbReference type="OrthoDB" id="3483128at2"/>
<dbReference type="EMBL" id="FWXV01000002">
    <property type="protein sequence ID" value="SMC99126.1"/>
    <property type="molecule type" value="Genomic_DNA"/>
</dbReference>
<reference evidence="1 2" key="1">
    <citation type="submission" date="2017-04" db="EMBL/GenBank/DDBJ databases">
        <authorList>
            <person name="Afonso C.L."/>
            <person name="Miller P.J."/>
            <person name="Scott M.A."/>
            <person name="Spackman E."/>
            <person name="Goraichik I."/>
            <person name="Dimitrov K.M."/>
            <person name="Suarez D.L."/>
            <person name="Swayne D.E."/>
        </authorList>
    </citation>
    <scope>NUCLEOTIDE SEQUENCE [LARGE SCALE GENOMIC DNA]</scope>
    <source>
        <strain evidence="1 2">DSM 43828</strain>
    </source>
</reference>
<sequence>MDAENAEFDLLTILGVTHGFPTYGSHQQHILEFLTQSPVPGPFFGLLVTAACREWLLELHPVLRDVPARPEYSDGDYAAVDAWAEQLVSRIGTRLVVRPIPPERRDRRPLIDRVLDVAEPSTVFLADPTTPDCPD</sequence>
<organism evidence="1 2">
    <name type="scientific">Kibdelosporangium aridum</name>
    <dbReference type="NCBI Taxonomy" id="2030"/>
    <lineage>
        <taxon>Bacteria</taxon>
        <taxon>Bacillati</taxon>
        <taxon>Actinomycetota</taxon>
        <taxon>Actinomycetes</taxon>
        <taxon>Pseudonocardiales</taxon>
        <taxon>Pseudonocardiaceae</taxon>
        <taxon>Kibdelosporangium</taxon>
    </lineage>
</organism>
<evidence type="ECO:0000313" key="2">
    <source>
        <dbReference type="Proteomes" id="UP000192674"/>
    </source>
</evidence>
<keyword evidence="2" id="KW-1185">Reference proteome</keyword>
<evidence type="ECO:0000313" key="1">
    <source>
        <dbReference type="EMBL" id="SMC99126.1"/>
    </source>
</evidence>
<accession>A0A1Y5XLJ1</accession>
<dbReference type="AlphaFoldDB" id="A0A1Y5XLJ1"/>
<gene>
    <name evidence="1" type="ORF">SAMN05661093_03641</name>
</gene>
<dbReference type="RefSeq" id="WP_084427662.1">
    <property type="nucleotide sequence ID" value="NZ_FWXV01000002.1"/>
</dbReference>
<proteinExistence type="predicted"/>
<dbReference type="Proteomes" id="UP000192674">
    <property type="component" value="Unassembled WGS sequence"/>
</dbReference>
<protein>
    <submittedName>
        <fullName evidence="1">Uncharacterized protein</fullName>
    </submittedName>
</protein>
<name>A0A1Y5XLJ1_KIBAR</name>